<evidence type="ECO:0000313" key="2">
    <source>
        <dbReference type="Proteomes" id="UP000324222"/>
    </source>
</evidence>
<dbReference type="EMBL" id="VSRR010079500">
    <property type="protein sequence ID" value="MPC88963.1"/>
    <property type="molecule type" value="Genomic_DNA"/>
</dbReference>
<organism evidence="1 2">
    <name type="scientific">Portunus trituberculatus</name>
    <name type="common">Swimming crab</name>
    <name type="synonym">Neptunus trituberculatus</name>
    <dbReference type="NCBI Taxonomy" id="210409"/>
    <lineage>
        <taxon>Eukaryota</taxon>
        <taxon>Metazoa</taxon>
        <taxon>Ecdysozoa</taxon>
        <taxon>Arthropoda</taxon>
        <taxon>Crustacea</taxon>
        <taxon>Multicrustacea</taxon>
        <taxon>Malacostraca</taxon>
        <taxon>Eumalacostraca</taxon>
        <taxon>Eucarida</taxon>
        <taxon>Decapoda</taxon>
        <taxon>Pleocyemata</taxon>
        <taxon>Brachyura</taxon>
        <taxon>Eubrachyura</taxon>
        <taxon>Portunoidea</taxon>
        <taxon>Portunidae</taxon>
        <taxon>Portuninae</taxon>
        <taxon>Portunus</taxon>
    </lineage>
</organism>
<keyword evidence="2" id="KW-1185">Reference proteome</keyword>
<name>A0A5B7J3E5_PORTR</name>
<evidence type="ECO:0000313" key="1">
    <source>
        <dbReference type="EMBL" id="MPC88963.1"/>
    </source>
</evidence>
<proteinExistence type="predicted"/>
<gene>
    <name evidence="1" type="ORF">E2C01_083890</name>
</gene>
<protein>
    <submittedName>
        <fullName evidence="1">Uncharacterized protein</fullName>
    </submittedName>
</protein>
<accession>A0A5B7J3E5</accession>
<dbReference type="AlphaFoldDB" id="A0A5B7J3E5"/>
<reference evidence="1 2" key="1">
    <citation type="submission" date="2019-05" db="EMBL/GenBank/DDBJ databases">
        <title>Another draft genome of Portunus trituberculatus and its Hox gene families provides insights of decapod evolution.</title>
        <authorList>
            <person name="Jeong J.-H."/>
            <person name="Song I."/>
            <person name="Kim S."/>
            <person name="Choi T."/>
            <person name="Kim D."/>
            <person name="Ryu S."/>
            <person name="Kim W."/>
        </authorList>
    </citation>
    <scope>NUCLEOTIDE SEQUENCE [LARGE SCALE GENOMIC DNA]</scope>
    <source>
        <tissue evidence="1">Muscle</tissue>
    </source>
</reference>
<dbReference type="Proteomes" id="UP000324222">
    <property type="component" value="Unassembled WGS sequence"/>
</dbReference>
<sequence>MARLRPSRSVITSLHTVCRKDSLDLTEDDRYKVAVVFAALLGLFYE</sequence>
<comment type="caution">
    <text evidence="1">The sequence shown here is derived from an EMBL/GenBank/DDBJ whole genome shotgun (WGS) entry which is preliminary data.</text>
</comment>